<evidence type="ECO:0000259" key="4">
    <source>
        <dbReference type="SMART" id="SM00645"/>
    </source>
</evidence>
<dbReference type="InterPro" id="IPR000668">
    <property type="entry name" value="Peptidase_C1A_C"/>
</dbReference>
<evidence type="ECO:0000313" key="6">
    <source>
        <dbReference type="Proteomes" id="UP000298663"/>
    </source>
</evidence>
<dbReference type="InterPro" id="IPR013128">
    <property type="entry name" value="Peptidase_C1A"/>
</dbReference>
<dbReference type="InterPro" id="IPR038765">
    <property type="entry name" value="Papain-like_cys_pep_sf"/>
</dbReference>
<reference evidence="5 6" key="1">
    <citation type="journal article" date="2015" name="Genome Biol.">
        <title>Comparative genomics of Steinernema reveals deeply conserved gene regulatory networks.</title>
        <authorList>
            <person name="Dillman A.R."/>
            <person name="Macchietto M."/>
            <person name="Porter C.F."/>
            <person name="Rogers A."/>
            <person name="Williams B."/>
            <person name="Antoshechkin I."/>
            <person name="Lee M.M."/>
            <person name="Goodwin Z."/>
            <person name="Lu X."/>
            <person name="Lewis E.E."/>
            <person name="Goodrich-Blair H."/>
            <person name="Stock S.P."/>
            <person name="Adams B.J."/>
            <person name="Sternberg P.W."/>
            <person name="Mortazavi A."/>
        </authorList>
    </citation>
    <scope>NUCLEOTIDE SEQUENCE [LARGE SCALE GENOMIC DNA]</scope>
    <source>
        <strain evidence="5 6">ALL</strain>
    </source>
</reference>
<dbReference type="InterPro" id="IPR025661">
    <property type="entry name" value="Pept_asp_AS"/>
</dbReference>
<keyword evidence="2" id="KW-1015">Disulfide bond</keyword>
<evidence type="ECO:0000256" key="2">
    <source>
        <dbReference type="ARBA" id="ARBA00023157"/>
    </source>
</evidence>
<keyword evidence="6" id="KW-1185">Reference proteome</keyword>
<dbReference type="STRING" id="34508.A0A4U5MBW1"/>
<evidence type="ECO:0000256" key="3">
    <source>
        <dbReference type="SAM" id="SignalP"/>
    </source>
</evidence>
<proteinExistence type="inferred from homology"/>
<reference evidence="5 6" key="2">
    <citation type="journal article" date="2019" name="G3 (Bethesda)">
        <title>Hybrid Assembly of the Genome of the Entomopathogenic Nematode Steinernema carpocapsae Identifies the X-Chromosome.</title>
        <authorList>
            <person name="Serra L."/>
            <person name="Macchietto M."/>
            <person name="Macias-Munoz A."/>
            <person name="McGill C.J."/>
            <person name="Rodriguez I.M."/>
            <person name="Rodriguez B."/>
            <person name="Murad R."/>
            <person name="Mortazavi A."/>
        </authorList>
    </citation>
    <scope>NUCLEOTIDE SEQUENCE [LARGE SCALE GENOMIC DNA]</scope>
    <source>
        <strain evidence="5 6">ALL</strain>
    </source>
</reference>
<dbReference type="SMART" id="SM00645">
    <property type="entry name" value="Pept_C1"/>
    <property type="match status" value="1"/>
</dbReference>
<dbReference type="InterPro" id="IPR025660">
    <property type="entry name" value="Pept_his_AS"/>
</dbReference>
<dbReference type="SUPFAM" id="SSF54001">
    <property type="entry name" value="Cysteine proteinases"/>
    <property type="match status" value="1"/>
</dbReference>
<dbReference type="Proteomes" id="UP000298663">
    <property type="component" value="Unassembled WGS sequence"/>
</dbReference>
<keyword evidence="3" id="KW-0732">Signal</keyword>
<name>A0A4U5MBW1_STECR</name>
<sequence length="303" mass="34216">MKLTLAALLLCFLSSSGTKLHKREAIRKFNTLFGYSTTAPLRDEPKKHLREEDIPLPYPEPTESDYFKGELPKHFDWRDHGALTPVQNQGDNCESCYAFSTTGNIESVYKVKKGVLLSLSKQQIVDCCRAECSVTQSRLNPNCCGGCKKGYTGFALEYVLHNGIETELDYRYHASTDDVCRFNRSEVAVRINGQVMLPQNDEDKVARYLIKHGAISASVHANKHLEEHYEKGIFDLTDEECPNDIRDLNHAILLVGFGEENGVKYWIVKNSWGTEWGEAGYFRMVRGKNLCGVAMYVTSAVIN</sequence>
<dbReference type="InterPro" id="IPR039417">
    <property type="entry name" value="Peptidase_C1A_papain-like"/>
</dbReference>
<feature type="chain" id="PRO_5020796660" description="Peptidase C1A papain C-terminal domain-containing protein" evidence="3">
    <location>
        <begin position="18"/>
        <end position="303"/>
    </location>
</feature>
<protein>
    <recommendedName>
        <fullName evidence="4">Peptidase C1A papain C-terminal domain-containing protein</fullName>
    </recommendedName>
</protein>
<dbReference type="EMBL" id="AZBU02000008">
    <property type="protein sequence ID" value="TKR66627.1"/>
    <property type="molecule type" value="Genomic_DNA"/>
</dbReference>
<feature type="domain" description="Peptidase C1A papain C-terminal" evidence="4">
    <location>
        <begin position="71"/>
        <end position="301"/>
    </location>
</feature>
<evidence type="ECO:0000313" key="5">
    <source>
        <dbReference type="EMBL" id="TKR66627.1"/>
    </source>
</evidence>
<dbReference type="Pfam" id="PF00112">
    <property type="entry name" value="Peptidase_C1"/>
    <property type="match status" value="1"/>
</dbReference>
<accession>A0A4U5MBW1</accession>
<comment type="similarity">
    <text evidence="1">Belongs to the peptidase C1 family.</text>
</comment>
<organism evidence="5 6">
    <name type="scientific">Steinernema carpocapsae</name>
    <name type="common">Entomopathogenic nematode</name>
    <dbReference type="NCBI Taxonomy" id="34508"/>
    <lineage>
        <taxon>Eukaryota</taxon>
        <taxon>Metazoa</taxon>
        <taxon>Ecdysozoa</taxon>
        <taxon>Nematoda</taxon>
        <taxon>Chromadorea</taxon>
        <taxon>Rhabditida</taxon>
        <taxon>Tylenchina</taxon>
        <taxon>Panagrolaimomorpha</taxon>
        <taxon>Strongyloidoidea</taxon>
        <taxon>Steinernematidae</taxon>
        <taxon>Steinernema</taxon>
    </lineage>
</organism>
<dbReference type="PRINTS" id="PR00705">
    <property type="entry name" value="PAPAIN"/>
</dbReference>
<gene>
    <name evidence="5" type="ORF">L596_022894</name>
</gene>
<dbReference type="AlphaFoldDB" id="A0A4U5MBW1"/>
<dbReference type="Gene3D" id="3.90.70.10">
    <property type="entry name" value="Cysteine proteinases"/>
    <property type="match status" value="1"/>
</dbReference>
<dbReference type="CDD" id="cd02248">
    <property type="entry name" value="Peptidase_C1A"/>
    <property type="match status" value="1"/>
</dbReference>
<dbReference type="OrthoDB" id="5875790at2759"/>
<evidence type="ECO:0000256" key="1">
    <source>
        <dbReference type="ARBA" id="ARBA00008455"/>
    </source>
</evidence>
<dbReference type="PROSITE" id="PS00639">
    <property type="entry name" value="THIOL_PROTEASE_HIS"/>
    <property type="match status" value="1"/>
</dbReference>
<comment type="caution">
    <text evidence="5">The sequence shown here is derived from an EMBL/GenBank/DDBJ whole genome shotgun (WGS) entry which is preliminary data.</text>
</comment>
<dbReference type="GO" id="GO:0006508">
    <property type="term" value="P:proteolysis"/>
    <property type="evidence" value="ECO:0007669"/>
    <property type="project" value="InterPro"/>
</dbReference>
<dbReference type="PANTHER" id="PTHR12411">
    <property type="entry name" value="CYSTEINE PROTEASE FAMILY C1-RELATED"/>
    <property type="match status" value="1"/>
</dbReference>
<dbReference type="GO" id="GO:0008234">
    <property type="term" value="F:cysteine-type peptidase activity"/>
    <property type="evidence" value="ECO:0007669"/>
    <property type="project" value="InterPro"/>
</dbReference>
<dbReference type="PROSITE" id="PS00640">
    <property type="entry name" value="THIOL_PROTEASE_ASN"/>
    <property type="match status" value="1"/>
</dbReference>
<feature type="signal peptide" evidence="3">
    <location>
        <begin position="1"/>
        <end position="17"/>
    </location>
</feature>